<comment type="caution">
    <text evidence="1">The sequence shown here is derived from an EMBL/GenBank/DDBJ whole genome shotgun (WGS) entry which is preliminary data.</text>
</comment>
<dbReference type="Proteomes" id="UP000789920">
    <property type="component" value="Unassembled WGS sequence"/>
</dbReference>
<proteinExistence type="predicted"/>
<sequence length="521" mass="61659">MSDISHVIPIEEAPDKNKKILEIACSPNLKYVAVLYENSNISLLPIVSQEQYLKNDKTINIGNIYTKENGERIFAISDYKYVAISLDRNKPYNFITTMLVIDRFHLIASRKGERLLFISGKQYNLVDPYNLKHPKSASKLFNKKTQIQEPYIIKSNEVSDKTIYAIDGKLLIDELVPDNTDDWVKYLRKELKDINSITALSKKTIDIINKIINNKLTDYYNVGRKKEFTGESLKWGLEVDDLSVKLTVIDYDLRKKQWKSDDKKKELGDIKDIKMHYYWNYWNGRLDKFEFEMVKFRNFFMDKISRRILPASSYETIYRNLKVKFGKEEVQLFRTFLKDNVFEDFYLTCYGKILMETFIKLKDDKWFLLRLKFQTPFLQIFPVMEDTFIDILISNFWDRWIKFQNSHPLFRDSIVRPVINFYYRGHIVGHSSTILAIPLPNLVYYPKEYNFWKELLLPTFAHSFHLLLRYSIDQNDPLNSVTMDPNSVIEYNSSLTESYIATENMFTMMGSAISAVYLMLR</sequence>
<protein>
    <submittedName>
        <fullName evidence="1">35620_t:CDS:1</fullName>
    </submittedName>
</protein>
<name>A0ACA9MQM0_9GLOM</name>
<reference evidence="1" key="1">
    <citation type="submission" date="2021-06" db="EMBL/GenBank/DDBJ databases">
        <authorList>
            <person name="Kallberg Y."/>
            <person name="Tangrot J."/>
            <person name="Rosling A."/>
        </authorList>
    </citation>
    <scope>NUCLEOTIDE SEQUENCE</scope>
    <source>
        <strain evidence="1">MA461A</strain>
    </source>
</reference>
<dbReference type="EMBL" id="CAJVQC010009260">
    <property type="protein sequence ID" value="CAG8602395.1"/>
    <property type="molecule type" value="Genomic_DNA"/>
</dbReference>
<gene>
    <name evidence="1" type="ORF">RPERSI_LOCUS5971</name>
</gene>
<feature type="non-terminal residue" evidence="1">
    <location>
        <position position="521"/>
    </location>
</feature>
<organism evidence="1 2">
    <name type="scientific">Racocetra persica</name>
    <dbReference type="NCBI Taxonomy" id="160502"/>
    <lineage>
        <taxon>Eukaryota</taxon>
        <taxon>Fungi</taxon>
        <taxon>Fungi incertae sedis</taxon>
        <taxon>Mucoromycota</taxon>
        <taxon>Glomeromycotina</taxon>
        <taxon>Glomeromycetes</taxon>
        <taxon>Diversisporales</taxon>
        <taxon>Gigasporaceae</taxon>
        <taxon>Racocetra</taxon>
    </lineage>
</organism>
<evidence type="ECO:0000313" key="1">
    <source>
        <dbReference type="EMBL" id="CAG8602395.1"/>
    </source>
</evidence>
<accession>A0ACA9MQM0</accession>
<evidence type="ECO:0000313" key="2">
    <source>
        <dbReference type="Proteomes" id="UP000789920"/>
    </source>
</evidence>
<keyword evidence="2" id="KW-1185">Reference proteome</keyword>